<reference evidence="3 4" key="1">
    <citation type="submission" date="2014-11" db="EMBL/GenBank/DDBJ databases">
        <title>Genome sequence of Flavihumibacter solisilvae 3-3.</title>
        <authorList>
            <person name="Zhou G."/>
            <person name="Li M."/>
            <person name="Wang G."/>
        </authorList>
    </citation>
    <scope>NUCLEOTIDE SEQUENCE [LARGE SCALE GENOMIC DNA]</scope>
    <source>
        <strain evidence="3 4">3-3</strain>
    </source>
</reference>
<dbReference type="SUPFAM" id="SSF53218">
    <property type="entry name" value="Molybdenum cofactor biosynthesis proteins"/>
    <property type="match status" value="1"/>
</dbReference>
<dbReference type="PANTHER" id="PTHR13939:SF0">
    <property type="entry name" value="NMN AMIDOHYDROLASE-LIKE PROTEIN YFAY"/>
    <property type="match status" value="1"/>
</dbReference>
<dbReference type="SUPFAM" id="SSF142433">
    <property type="entry name" value="CinA-like"/>
    <property type="match status" value="1"/>
</dbReference>
<proteinExistence type="inferred from homology"/>
<dbReference type="InterPro" id="IPR041424">
    <property type="entry name" value="CinA_KH"/>
</dbReference>
<organism evidence="3 4">
    <name type="scientific">Flavihumibacter solisilvae</name>
    <dbReference type="NCBI Taxonomy" id="1349421"/>
    <lineage>
        <taxon>Bacteria</taxon>
        <taxon>Pseudomonadati</taxon>
        <taxon>Bacteroidota</taxon>
        <taxon>Chitinophagia</taxon>
        <taxon>Chitinophagales</taxon>
        <taxon>Chitinophagaceae</taxon>
        <taxon>Flavihumibacter</taxon>
    </lineage>
</organism>
<dbReference type="AlphaFoldDB" id="A0A0C1L3F0"/>
<dbReference type="Gene3D" id="3.40.980.10">
    <property type="entry name" value="MoaB/Mog-like domain"/>
    <property type="match status" value="1"/>
</dbReference>
<dbReference type="EMBL" id="JSVC01000012">
    <property type="protein sequence ID" value="KIC94487.1"/>
    <property type="molecule type" value="Genomic_DNA"/>
</dbReference>
<dbReference type="InterPro" id="IPR050101">
    <property type="entry name" value="CinA"/>
</dbReference>
<evidence type="ECO:0000259" key="2">
    <source>
        <dbReference type="SMART" id="SM00852"/>
    </source>
</evidence>
<dbReference type="InterPro" id="IPR008136">
    <property type="entry name" value="CinA_C"/>
</dbReference>
<protein>
    <recommendedName>
        <fullName evidence="1">CinA-like protein</fullName>
    </recommendedName>
</protein>
<dbReference type="STRING" id="1349421.OI18_11480"/>
<dbReference type="PANTHER" id="PTHR13939">
    <property type="entry name" value="NICOTINAMIDE-NUCLEOTIDE AMIDOHYDROLASE PNCC"/>
    <property type="match status" value="1"/>
</dbReference>
<dbReference type="InterPro" id="IPR036653">
    <property type="entry name" value="CinA-like_C"/>
</dbReference>
<evidence type="ECO:0000313" key="4">
    <source>
        <dbReference type="Proteomes" id="UP000031408"/>
    </source>
</evidence>
<dbReference type="RefSeq" id="WP_039139992.1">
    <property type="nucleotide sequence ID" value="NZ_JSVC01000012.1"/>
</dbReference>
<comment type="similarity">
    <text evidence="1">Belongs to the CinA family.</text>
</comment>
<comment type="caution">
    <text evidence="3">The sequence shown here is derived from an EMBL/GenBank/DDBJ whole genome shotgun (WGS) entry which is preliminary data.</text>
</comment>
<dbReference type="InterPro" id="IPR008135">
    <property type="entry name" value="Competence-induced_CinA"/>
</dbReference>
<dbReference type="HAMAP" id="MF_00226_B">
    <property type="entry name" value="CinA_B"/>
    <property type="match status" value="1"/>
</dbReference>
<gene>
    <name evidence="3" type="ORF">OI18_11480</name>
</gene>
<name>A0A0C1L3F0_9BACT</name>
<dbReference type="NCBIfam" id="TIGR00199">
    <property type="entry name" value="PncC_domain"/>
    <property type="match status" value="1"/>
</dbReference>
<evidence type="ECO:0000256" key="1">
    <source>
        <dbReference type="HAMAP-Rule" id="MF_00226"/>
    </source>
</evidence>
<dbReference type="InterPro" id="IPR036425">
    <property type="entry name" value="MoaB/Mog-like_dom_sf"/>
</dbReference>
<dbReference type="Gene3D" id="3.30.70.2860">
    <property type="match status" value="1"/>
</dbReference>
<evidence type="ECO:0000313" key="3">
    <source>
        <dbReference type="EMBL" id="KIC94487.1"/>
    </source>
</evidence>
<dbReference type="NCBIfam" id="TIGR00200">
    <property type="entry name" value="cinA_nterm"/>
    <property type="match status" value="1"/>
</dbReference>
<feature type="domain" description="MoaB/Mog" evidence="2">
    <location>
        <begin position="7"/>
        <end position="175"/>
    </location>
</feature>
<dbReference type="Proteomes" id="UP000031408">
    <property type="component" value="Unassembled WGS sequence"/>
</dbReference>
<dbReference type="SMART" id="SM00852">
    <property type="entry name" value="MoCF_biosynth"/>
    <property type="match status" value="1"/>
</dbReference>
<dbReference type="Pfam" id="PF02464">
    <property type="entry name" value="CinA"/>
    <property type="match status" value="1"/>
</dbReference>
<dbReference type="Pfam" id="PF18146">
    <property type="entry name" value="CinA_KH"/>
    <property type="match status" value="1"/>
</dbReference>
<dbReference type="NCBIfam" id="NF001813">
    <property type="entry name" value="PRK00549.1"/>
    <property type="match status" value="1"/>
</dbReference>
<dbReference type="Gene3D" id="3.90.950.20">
    <property type="entry name" value="CinA-like"/>
    <property type="match status" value="1"/>
</dbReference>
<dbReference type="InterPro" id="IPR001453">
    <property type="entry name" value="MoaB/Mog_dom"/>
</dbReference>
<dbReference type="PIRSF" id="PIRSF006728">
    <property type="entry name" value="CinA"/>
    <property type="match status" value="1"/>
</dbReference>
<dbReference type="Pfam" id="PF00994">
    <property type="entry name" value="MoCF_biosynth"/>
    <property type="match status" value="1"/>
</dbReference>
<keyword evidence="4" id="KW-1185">Reference proteome</keyword>
<dbReference type="OrthoDB" id="9801454at2"/>
<sequence>MEPVKASIITIGDELLIGQVVDTNSAWMAQELNKIGVTVSRRVAVGDEWTAIWQALNEELAVSHVVLITGGLGPTADDITKPLLCEYFGGKLVVDEKVLAHVHYLFEEVYRRPMIDRNAKQAEVPDVATVLHNAYGTAPGLLFEKNNKLVIAMPGVPFEMKGIMTDEVIPLLQKRSKLPVILHRTLITAGIGESFLAERISEFETALPSYIKLAYLPHYGMVRLRLSATGFDTESMTHEIEARFEELQRLLPDVMVTNRDEPIEQVIGRLLLERGQSISTAESCTGGYIAHLITRHPGSSKYYKGSIVSYDNQVKEDLLGVTPGTLAEKGAVSEETVRQMALGALSSLKTDFALAVSGIMGPDGGSDEKPVGTVWMAVANKDEVITQKLRLRTERSRNIELTATNGLNLLRKFILERVPEPKN</sequence>
<dbReference type="CDD" id="cd00885">
    <property type="entry name" value="cinA"/>
    <property type="match status" value="1"/>
</dbReference>
<accession>A0A0C1L3F0</accession>